<accession>A0ABX0AHK9</accession>
<dbReference type="InterPro" id="IPR011712">
    <property type="entry name" value="Sig_transdc_His_kin_sub3_dim/P"/>
</dbReference>
<evidence type="ECO:0000256" key="3">
    <source>
        <dbReference type="ARBA" id="ARBA00022679"/>
    </source>
</evidence>
<dbReference type="InterPro" id="IPR036890">
    <property type="entry name" value="HATPase_C_sf"/>
</dbReference>
<feature type="transmembrane region" description="Helical" evidence="9">
    <location>
        <begin position="209"/>
        <end position="228"/>
    </location>
</feature>
<evidence type="ECO:0008006" key="14">
    <source>
        <dbReference type="Google" id="ProtNLM"/>
    </source>
</evidence>
<dbReference type="Proteomes" id="UP001429354">
    <property type="component" value="Unassembled WGS sequence"/>
</dbReference>
<evidence type="ECO:0000259" key="11">
    <source>
        <dbReference type="Pfam" id="PF07730"/>
    </source>
</evidence>
<evidence type="ECO:0000256" key="4">
    <source>
        <dbReference type="ARBA" id="ARBA00022692"/>
    </source>
</evidence>
<protein>
    <recommendedName>
        <fullName evidence="14">Signal transduction histidine kinase subgroup 3 dimerisation and phosphoacceptor domain-containing protein</fullName>
    </recommendedName>
</protein>
<evidence type="ECO:0000256" key="6">
    <source>
        <dbReference type="ARBA" id="ARBA00022989"/>
    </source>
</evidence>
<reference evidence="12 13" key="1">
    <citation type="submission" date="2018-07" db="EMBL/GenBank/DDBJ databases">
        <title>Whole genome Sequencing of Pseudoxanthomonas gei KCTC 32298 (T).</title>
        <authorList>
            <person name="Kumar S."/>
            <person name="Bansal K."/>
            <person name="Kaur A."/>
            <person name="Patil P."/>
            <person name="Sharma S."/>
            <person name="Patil P.B."/>
        </authorList>
    </citation>
    <scope>NUCLEOTIDE SEQUENCE [LARGE SCALE GENOMIC DNA]</scope>
    <source>
        <strain evidence="12 13">KCTC 32298</strain>
    </source>
</reference>
<dbReference type="EMBL" id="QOVG01000004">
    <property type="protein sequence ID" value="NDK38708.1"/>
    <property type="molecule type" value="Genomic_DNA"/>
</dbReference>
<evidence type="ECO:0000259" key="10">
    <source>
        <dbReference type="Pfam" id="PF05231"/>
    </source>
</evidence>
<evidence type="ECO:0000256" key="1">
    <source>
        <dbReference type="ARBA" id="ARBA00004651"/>
    </source>
</evidence>
<proteinExistence type="predicted"/>
<keyword evidence="7" id="KW-0902">Two-component regulatory system</keyword>
<evidence type="ECO:0000256" key="8">
    <source>
        <dbReference type="ARBA" id="ARBA00023136"/>
    </source>
</evidence>
<evidence type="ECO:0000256" key="5">
    <source>
        <dbReference type="ARBA" id="ARBA00022777"/>
    </source>
</evidence>
<comment type="subcellular location">
    <subcellularLocation>
        <location evidence="1">Cell membrane</location>
        <topology evidence="1">Multi-pass membrane protein</topology>
    </subcellularLocation>
</comment>
<feature type="transmembrane region" description="Helical" evidence="9">
    <location>
        <begin position="102"/>
        <end position="126"/>
    </location>
</feature>
<dbReference type="Pfam" id="PF07730">
    <property type="entry name" value="HisKA_3"/>
    <property type="match status" value="1"/>
</dbReference>
<feature type="transmembrane region" description="Helical" evidence="9">
    <location>
        <begin position="257"/>
        <end position="278"/>
    </location>
</feature>
<keyword evidence="4 9" id="KW-0812">Transmembrane</keyword>
<evidence type="ECO:0000313" key="12">
    <source>
        <dbReference type="EMBL" id="NDK38708.1"/>
    </source>
</evidence>
<dbReference type="InterPro" id="IPR050482">
    <property type="entry name" value="Sensor_HK_TwoCompSys"/>
</dbReference>
<organism evidence="12 13">
    <name type="scientific">Pseudoxanthomonas gei</name>
    <dbReference type="NCBI Taxonomy" id="1383030"/>
    <lineage>
        <taxon>Bacteria</taxon>
        <taxon>Pseudomonadati</taxon>
        <taxon>Pseudomonadota</taxon>
        <taxon>Gammaproteobacteria</taxon>
        <taxon>Lysobacterales</taxon>
        <taxon>Lysobacteraceae</taxon>
        <taxon>Pseudoxanthomonas</taxon>
    </lineage>
</organism>
<feature type="transmembrane region" description="Helical" evidence="9">
    <location>
        <begin position="174"/>
        <end position="197"/>
    </location>
</feature>
<evidence type="ECO:0000313" key="13">
    <source>
        <dbReference type="Proteomes" id="UP001429354"/>
    </source>
</evidence>
<name>A0ABX0AHK9_9GAMM</name>
<evidence type="ECO:0000256" key="7">
    <source>
        <dbReference type="ARBA" id="ARBA00023012"/>
    </source>
</evidence>
<feature type="transmembrane region" description="Helical" evidence="9">
    <location>
        <begin position="284"/>
        <end position="304"/>
    </location>
</feature>
<dbReference type="SUPFAM" id="SSF55874">
    <property type="entry name" value="ATPase domain of HSP90 chaperone/DNA topoisomerase II/histidine kinase"/>
    <property type="match status" value="1"/>
</dbReference>
<comment type="caution">
    <text evidence="12">The sequence shown here is derived from an EMBL/GenBank/DDBJ whole genome shotgun (WGS) entry which is preliminary data.</text>
</comment>
<keyword evidence="3" id="KW-0808">Transferase</keyword>
<keyword evidence="5" id="KW-0418">Kinase</keyword>
<evidence type="ECO:0000256" key="2">
    <source>
        <dbReference type="ARBA" id="ARBA00022475"/>
    </source>
</evidence>
<feature type="domain" description="Signal transduction histidine kinase subgroup 3 dimerisation and phosphoacceptor" evidence="11">
    <location>
        <begin position="339"/>
        <end position="404"/>
    </location>
</feature>
<evidence type="ECO:0000256" key="9">
    <source>
        <dbReference type="SAM" id="Phobius"/>
    </source>
</evidence>
<dbReference type="Pfam" id="PF05231">
    <property type="entry name" value="MASE1"/>
    <property type="match status" value="1"/>
</dbReference>
<dbReference type="InterPro" id="IPR007895">
    <property type="entry name" value="MASE1"/>
</dbReference>
<keyword evidence="13" id="KW-1185">Reference proteome</keyword>
<feature type="transmembrane region" description="Helical" evidence="9">
    <location>
        <begin position="39"/>
        <end position="56"/>
    </location>
</feature>
<keyword evidence="8 9" id="KW-0472">Membrane</keyword>
<sequence>MGWSSTNRILSAAMNEFLKNAAIEWPTARRRHHRPGTELWWLALYPLAWLLLFQFSNDYWFLPAGLRLAVLWQMRRIAWKWMALLEFAAILALSLWRGAFDAPLALLVTTLAPWLAYAAAVAMFGMRGNSVSTLGGSLPRLLACGALAATANAAVLAAVELIEPGPRVHAGAALFAYAMGDLVGVVILAPALLAVYERLRRGQPSWPDLFAHGLVLLPALVVLLVAQLPIPQPLVYALVLGIFPLSWVGFRFGWRPAALALVMLASLVHALEGLLQVWRPQQLQLLVAASGIGALLLGASIDALRAQGKALLLSLEQLGRRSSDLSNVANRVTSVQEQERRRIGGELHDVLGQDITAIATRLRVFARSTDDQGLRAGLDTISELVNESHHHLREIIEHLYPAVLDRFGLQRALGEGPLAQLARDSGMDYRCEVRGDLALLSNEAATSLYRICQEATSNCARHPECNLLHIDLAIEAGPQRHQLVLRIHDDAGPIQLDPEKTGMGLQHIRDRANALGALYQFDPQHGRPRHWLSMPVEVPPAAL</sequence>
<gene>
    <name evidence="12" type="ORF">DT603_07625</name>
</gene>
<dbReference type="Gene3D" id="1.20.5.1930">
    <property type="match status" value="1"/>
</dbReference>
<keyword evidence="6 9" id="KW-1133">Transmembrane helix</keyword>
<dbReference type="PANTHER" id="PTHR24421">
    <property type="entry name" value="NITRATE/NITRITE SENSOR PROTEIN NARX-RELATED"/>
    <property type="match status" value="1"/>
</dbReference>
<feature type="transmembrane region" description="Helical" evidence="9">
    <location>
        <begin position="77"/>
        <end position="96"/>
    </location>
</feature>
<keyword evidence="2" id="KW-1003">Cell membrane</keyword>
<feature type="domain" description="MASE1" evidence="10">
    <location>
        <begin position="56"/>
        <end position="268"/>
    </location>
</feature>
<dbReference type="Gene3D" id="3.30.565.10">
    <property type="entry name" value="Histidine kinase-like ATPase, C-terminal domain"/>
    <property type="match status" value="1"/>
</dbReference>